<accession>A0A9Q0LPK8</accession>
<dbReference type="InterPro" id="IPR000210">
    <property type="entry name" value="BTB/POZ_dom"/>
</dbReference>
<dbReference type="Pfam" id="PF00651">
    <property type="entry name" value="BTB"/>
    <property type="match status" value="1"/>
</dbReference>
<dbReference type="InterPro" id="IPR050305">
    <property type="entry name" value="Small_GTPase_Rab"/>
</dbReference>
<evidence type="ECO:0000256" key="1">
    <source>
        <dbReference type="ARBA" id="ARBA00006270"/>
    </source>
</evidence>
<sequence length="428" mass="51377">MEKQEKEKEFDFVLNFLLVGCGNVGRSNILSKYICDKFKYSFPFDWNDELNHKIIEIEGDLILLRFVKPFQDDRYAYRYSMMKYLSYVDGIILIYDVTSCPSFSCMKRYYQDILRFMEKGKKEKKIPFILIGNKCDLEDERFISKEEGQEFADKLKIPFYEVSAKTGFNIDNAFLDLTEISLENLDVDENQIKYSIKEDFQKLFERKEFCDFEIECKDDKNPLNKIKIPVHKLIIQNRLKINENQVKNELYSILSQNSQKEVDILLKWIYFGKFLYPDDLPIFKEWKNKLSNICEIEFKIGIELFLKDLEILMNSEETKDFQIISNNQEIKVHKIILITRSELFREMFNISEDKSNSVHEYSNKKTETIQSLIHFFYTDNIPKIKKKKIYEELKECVDYFQLNSERLIQIIQKIEIEKEQKKNNCLIF</sequence>
<dbReference type="PANTHER" id="PTHR47980">
    <property type="entry name" value="LD44762P"/>
    <property type="match status" value="1"/>
</dbReference>
<dbReference type="SMART" id="SM00173">
    <property type="entry name" value="RAS"/>
    <property type="match status" value="1"/>
</dbReference>
<evidence type="ECO:0000313" key="5">
    <source>
        <dbReference type="EMBL" id="KAJ5077376.1"/>
    </source>
</evidence>
<dbReference type="SMART" id="SM00174">
    <property type="entry name" value="RHO"/>
    <property type="match status" value="1"/>
</dbReference>
<dbReference type="InterPro" id="IPR027417">
    <property type="entry name" value="P-loop_NTPase"/>
</dbReference>
<comment type="similarity">
    <text evidence="1">Belongs to the small GTPase superfamily. Rab family.</text>
</comment>
<dbReference type="Gene3D" id="3.30.710.10">
    <property type="entry name" value="Potassium Channel Kv1.1, Chain A"/>
    <property type="match status" value="2"/>
</dbReference>
<dbReference type="EMBL" id="JAPDFW010000058">
    <property type="protein sequence ID" value="KAJ5077376.1"/>
    <property type="molecule type" value="Genomic_DNA"/>
</dbReference>
<dbReference type="AlphaFoldDB" id="A0A9Q0LPK8"/>
<dbReference type="SMART" id="SM00175">
    <property type="entry name" value="RAB"/>
    <property type="match status" value="1"/>
</dbReference>
<gene>
    <name evidence="5" type="ORF">M0811_05898</name>
</gene>
<proteinExistence type="inferred from homology"/>
<dbReference type="CDD" id="cd00154">
    <property type="entry name" value="Rab"/>
    <property type="match status" value="1"/>
</dbReference>
<feature type="domain" description="BTB" evidence="4">
    <location>
        <begin position="319"/>
        <end position="385"/>
    </location>
</feature>
<reference evidence="5" key="1">
    <citation type="submission" date="2022-10" db="EMBL/GenBank/DDBJ databases">
        <title>Novel sulphate-reducing endosymbionts in the free-living metamonad Anaeramoeba.</title>
        <authorList>
            <person name="Jerlstrom-Hultqvist J."/>
            <person name="Cepicka I."/>
            <person name="Gallot-Lavallee L."/>
            <person name="Salas-Leiva D."/>
            <person name="Curtis B.A."/>
            <person name="Zahonova K."/>
            <person name="Pipaliya S."/>
            <person name="Dacks J."/>
            <person name="Roger A.J."/>
        </authorList>
    </citation>
    <scope>NUCLEOTIDE SEQUENCE</scope>
    <source>
        <strain evidence="5">BMAN</strain>
    </source>
</reference>
<organism evidence="5 6">
    <name type="scientific">Anaeramoeba ignava</name>
    <name type="common">Anaerobic marine amoeba</name>
    <dbReference type="NCBI Taxonomy" id="1746090"/>
    <lineage>
        <taxon>Eukaryota</taxon>
        <taxon>Metamonada</taxon>
        <taxon>Anaeramoebidae</taxon>
        <taxon>Anaeramoeba</taxon>
    </lineage>
</organism>
<comment type="caution">
    <text evidence="5">The sequence shown here is derived from an EMBL/GenBank/DDBJ whole genome shotgun (WGS) entry which is preliminary data.</text>
</comment>
<keyword evidence="2" id="KW-0547">Nucleotide-binding</keyword>
<dbReference type="PRINTS" id="PR00449">
    <property type="entry name" value="RASTRNSFRMNG"/>
</dbReference>
<dbReference type="CDD" id="cd18186">
    <property type="entry name" value="BTB_POZ_ZBTB_KLHL-like"/>
    <property type="match status" value="1"/>
</dbReference>
<dbReference type="Proteomes" id="UP001149090">
    <property type="component" value="Unassembled WGS sequence"/>
</dbReference>
<evidence type="ECO:0000313" key="6">
    <source>
        <dbReference type="Proteomes" id="UP001149090"/>
    </source>
</evidence>
<dbReference type="PROSITE" id="PS51419">
    <property type="entry name" value="RAB"/>
    <property type="match status" value="1"/>
</dbReference>
<name>A0A9Q0LPK8_ANAIG</name>
<keyword evidence="3" id="KW-0342">GTP-binding</keyword>
<dbReference type="GO" id="GO:0005525">
    <property type="term" value="F:GTP binding"/>
    <property type="evidence" value="ECO:0007669"/>
    <property type="project" value="UniProtKB-KW"/>
</dbReference>
<evidence type="ECO:0000256" key="3">
    <source>
        <dbReference type="ARBA" id="ARBA00023134"/>
    </source>
</evidence>
<dbReference type="InterPro" id="IPR001806">
    <property type="entry name" value="Small_GTPase"/>
</dbReference>
<evidence type="ECO:0000259" key="4">
    <source>
        <dbReference type="PROSITE" id="PS50097"/>
    </source>
</evidence>
<dbReference type="FunFam" id="3.40.50.300:FF:001447">
    <property type="entry name" value="Ras-related protein Rab-1B"/>
    <property type="match status" value="1"/>
</dbReference>
<dbReference type="PROSITE" id="PS50097">
    <property type="entry name" value="BTB"/>
    <property type="match status" value="1"/>
</dbReference>
<dbReference type="Pfam" id="PF00071">
    <property type="entry name" value="Ras"/>
    <property type="match status" value="1"/>
</dbReference>
<dbReference type="InterPro" id="IPR011333">
    <property type="entry name" value="SKP1/BTB/POZ_sf"/>
</dbReference>
<dbReference type="GO" id="GO:0003924">
    <property type="term" value="F:GTPase activity"/>
    <property type="evidence" value="ECO:0007669"/>
    <property type="project" value="InterPro"/>
</dbReference>
<dbReference type="SUPFAM" id="SSF52540">
    <property type="entry name" value="P-loop containing nucleoside triphosphate hydrolases"/>
    <property type="match status" value="1"/>
</dbReference>
<dbReference type="SUPFAM" id="SSF54695">
    <property type="entry name" value="POZ domain"/>
    <property type="match status" value="1"/>
</dbReference>
<evidence type="ECO:0000256" key="2">
    <source>
        <dbReference type="ARBA" id="ARBA00022741"/>
    </source>
</evidence>
<dbReference type="SMART" id="SM00225">
    <property type="entry name" value="BTB"/>
    <property type="match status" value="1"/>
</dbReference>
<keyword evidence="6" id="KW-1185">Reference proteome</keyword>
<dbReference type="PROSITE" id="PS51421">
    <property type="entry name" value="RAS"/>
    <property type="match status" value="1"/>
</dbReference>
<dbReference type="Gene3D" id="3.40.50.300">
    <property type="entry name" value="P-loop containing nucleotide triphosphate hydrolases"/>
    <property type="match status" value="1"/>
</dbReference>
<protein>
    <submittedName>
        <fullName evidence="5">Rab/gtpase</fullName>
    </submittedName>
</protein>